<comment type="similarity">
    <text evidence="1">Belongs to the cycloisomerase 2 family.</text>
</comment>
<comment type="caution">
    <text evidence="3">The sequence shown here is derived from an EMBL/GenBank/DDBJ whole genome shotgun (WGS) entry which is preliminary data.</text>
</comment>
<dbReference type="PROSITE" id="PS51318">
    <property type="entry name" value="TAT"/>
    <property type="match status" value="1"/>
</dbReference>
<dbReference type="GO" id="GO:0016787">
    <property type="term" value="F:hydrolase activity"/>
    <property type="evidence" value="ECO:0007669"/>
    <property type="project" value="UniProtKB-KW"/>
</dbReference>
<proteinExistence type="inferred from homology"/>
<evidence type="ECO:0000313" key="4">
    <source>
        <dbReference type="Proteomes" id="UP001380365"/>
    </source>
</evidence>
<evidence type="ECO:0000256" key="1">
    <source>
        <dbReference type="ARBA" id="ARBA00005564"/>
    </source>
</evidence>
<dbReference type="Pfam" id="PF10282">
    <property type="entry name" value="Lactonase"/>
    <property type="match status" value="1"/>
</dbReference>
<protein>
    <submittedName>
        <fullName evidence="3">Lactonase family protein</fullName>
        <ecNumber evidence="3">3.1.1.-</ecNumber>
    </submittedName>
</protein>
<keyword evidence="2" id="KW-0119">Carbohydrate metabolism</keyword>
<keyword evidence="2" id="KW-0313">Glucose metabolism</keyword>
<dbReference type="PANTHER" id="PTHR30344">
    <property type="entry name" value="6-PHOSPHOGLUCONOLACTONASE-RELATED"/>
    <property type="match status" value="1"/>
</dbReference>
<dbReference type="EC" id="3.1.1.-" evidence="3"/>
<dbReference type="InterPro" id="IPR006311">
    <property type="entry name" value="TAT_signal"/>
</dbReference>
<organism evidence="3 4">
    <name type="scientific">Sphingomonas molluscorum</name>
    <dbReference type="NCBI Taxonomy" id="418184"/>
    <lineage>
        <taxon>Bacteria</taxon>
        <taxon>Pseudomonadati</taxon>
        <taxon>Pseudomonadota</taxon>
        <taxon>Alphaproteobacteria</taxon>
        <taxon>Sphingomonadales</taxon>
        <taxon>Sphingomonadaceae</taxon>
        <taxon>Sphingomonas</taxon>
    </lineage>
</organism>
<keyword evidence="3" id="KW-0378">Hydrolase</keyword>
<dbReference type="InterPro" id="IPR050282">
    <property type="entry name" value="Cycloisomerase_2"/>
</dbReference>
<dbReference type="SUPFAM" id="SSF51004">
    <property type="entry name" value="C-terminal (heme d1) domain of cytochrome cd1-nitrite reductase"/>
    <property type="match status" value="1"/>
</dbReference>
<sequence>MASSTLSLSRRTLVAAAAAAAAFPTRLLAQQSRRVLAGTYVQEGGAGLVPLEPSNGGWTAGRALPEIANASFGVRSEAHGLRYLVDEQAEGALGIYGRDFRRLARVSTLGADPCHLALSPDGRALAVANYSSGSVAVWKLDPATGLPIDEAARIVHAGSGPDRERQAGAHAHWVGFAPGAPLLHSVDLGADAIFAHHLDPRSGALAKTTVAYRAEPGSGPRHLARHPRLPVAYLVAELANTVTILGAEGDGSFRRRGVVSTLPAGFAGSSAAGHIALNRKGDRLYVSNRGHNSIAVFAVARDGGLSLLQHVGCGGDWPRMFLLLEERGEMLVANQRSGTVASLRVGSDGRLRAAASQGVPVPGVAYLTV</sequence>
<dbReference type="InterPro" id="IPR011048">
    <property type="entry name" value="Haem_d1_sf"/>
</dbReference>
<name>A0ABU8Q217_9SPHN</name>
<dbReference type="Proteomes" id="UP001380365">
    <property type="component" value="Unassembled WGS sequence"/>
</dbReference>
<keyword evidence="4" id="KW-1185">Reference proteome</keyword>
<evidence type="ECO:0000313" key="3">
    <source>
        <dbReference type="EMBL" id="MEJ5093779.1"/>
    </source>
</evidence>
<dbReference type="InterPro" id="IPR019405">
    <property type="entry name" value="Lactonase_7-beta_prop"/>
</dbReference>
<dbReference type="EMBL" id="JBBGZA010000001">
    <property type="protein sequence ID" value="MEJ5093779.1"/>
    <property type="molecule type" value="Genomic_DNA"/>
</dbReference>
<dbReference type="Gene3D" id="2.130.10.10">
    <property type="entry name" value="YVTN repeat-like/Quinoprotein amine dehydrogenase"/>
    <property type="match status" value="1"/>
</dbReference>
<gene>
    <name evidence="3" type="ORF">WH159_04430</name>
</gene>
<evidence type="ECO:0000256" key="2">
    <source>
        <dbReference type="ARBA" id="ARBA00022526"/>
    </source>
</evidence>
<dbReference type="InterPro" id="IPR015943">
    <property type="entry name" value="WD40/YVTN_repeat-like_dom_sf"/>
</dbReference>
<accession>A0ABU8Q217</accession>
<dbReference type="PANTHER" id="PTHR30344:SF1">
    <property type="entry name" value="6-PHOSPHOGLUCONOLACTONASE"/>
    <property type="match status" value="1"/>
</dbReference>
<reference evidence="3 4" key="1">
    <citation type="submission" date="2023-12" db="EMBL/GenBank/DDBJ databases">
        <title>Gut-associated functions are favored during microbiome assembly across C. elegans life.</title>
        <authorList>
            <person name="Zimmermann J."/>
        </authorList>
    </citation>
    <scope>NUCLEOTIDE SEQUENCE [LARGE SCALE GENOMIC DNA]</scope>
    <source>
        <strain evidence="3 4">JUb134</strain>
    </source>
</reference>
<dbReference type="RefSeq" id="WP_132882346.1">
    <property type="nucleotide sequence ID" value="NZ_JBBGZA010000001.1"/>
</dbReference>